<dbReference type="OrthoDB" id="548115at2759"/>
<dbReference type="eggNOG" id="ENOG502QVJD">
    <property type="taxonomic scope" value="Eukaryota"/>
</dbReference>
<dbReference type="Proteomes" id="UP000029121">
    <property type="component" value="Unassembled WGS sequence"/>
</dbReference>
<keyword evidence="2" id="KW-1185">Reference proteome</keyword>
<dbReference type="PANTHER" id="PTHR31579">
    <property type="entry name" value="OS03G0796600 PROTEIN"/>
    <property type="match status" value="1"/>
</dbReference>
<reference evidence="2" key="1">
    <citation type="journal article" date="2013" name="Nat. Genet.">
        <title>The Capsella rubella genome and the genomic consequences of rapid mating system evolution.</title>
        <authorList>
            <person name="Slotte T."/>
            <person name="Hazzouri K.M."/>
            <person name="Agren J.A."/>
            <person name="Koenig D."/>
            <person name="Maumus F."/>
            <person name="Guo Y.L."/>
            <person name="Steige K."/>
            <person name="Platts A.E."/>
            <person name="Escobar J.S."/>
            <person name="Newman L.K."/>
            <person name="Wang W."/>
            <person name="Mandakova T."/>
            <person name="Vello E."/>
            <person name="Smith L.M."/>
            <person name="Henz S.R."/>
            <person name="Steffen J."/>
            <person name="Takuno S."/>
            <person name="Brandvain Y."/>
            <person name="Coop G."/>
            <person name="Andolfatto P."/>
            <person name="Hu T.T."/>
            <person name="Blanchette M."/>
            <person name="Clark R.M."/>
            <person name="Quesneville H."/>
            <person name="Nordborg M."/>
            <person name="Gaut B.S."/>
            <person name="Lysak M.A."/>
            <person name="Jenkins J."/>
            <person name="Grimwood J."/>
            <person name="Chapman J."/>
            <person name="Prochnik S."/>
            <person name="Shu S."/>
            <person name="Rokhsar D."/>
            <person name="Schmutz J."/>
            <person name="Weigel D."/>
            <person name="Wright S.I."/>
        </authorList>
    </citation>
    <scope>NUCLEOTIDE SEQUENCE [LARGE SCALE GENOMIC DNA]</scope>
    <source>
        <strain evidence="2">cv. Monte Gargano</strain>
    </source>
</reference>
<dbReference type="EMBL" id="KB870806">
    <property type="protein sequence ID" value="EOA35506.1"/>
    <property type="molecule type" value="Genomic_DNA"/>
</dbReference>
<dbReference type="PANTHER" id="PTHR31579:SF42">
    <property type="entry name" value="DUF506 FAMILY PROTEIN (DUF506)"/>
    <property type="match status" value="1"/>
</dbReference>
<dbReference type="NCBIfam" id="TIGR01615">
    <property type="entry name" value="A_thal_3542"/>
    <property type="match status" value="1"/>
</dbReference>
<sequence length="295" mass="33913">KGQKEKEMVEIQRRFKRTESAFNVAAARVRPLPRDNSSGSDHSPDLSDLVASFMEREERIIILPEEEETSSDDNDLGDVKERLGKLLEGLSRGEERMRIVAAVTEVAEMFVGDNISSPKRQLMAFLRNKGFDAGLCKSRWERSDKYTAGEYEYVDVQCDGDHCNRYIIETNLTGEFEIARPTKRYLAILNQVPRVFVGTSEELKHFVRIMCHEMRRSMKHVGIHVPPWRRNGYMQAKWFGFYKRITSTTAINYEMVNSNDMTAFKGCKEEFWEAKGLKVMVGQLSIAFNTSGVEV</sequence>
<proteinExistence type="predicted"/>
<dbReference type="AlphaFoldDB" id="R0GIH6"/>
<evidence type="ECO:0008006" key="3">
    <source>
        <dbReference type="Google" id="ProtNLM"/>
    </source>
</evidence>
<accession>R0GIH6</accession>
<feature type="non-terminal residue" evidence="1">
    <location>
        <position position="1"/>
    </location>
</feature>
<dbReference type="STRING" id="81985.R0GIH6"/>
<dbReference type="KEGG" id="crb:17894769"/>
<dbReference type="Pfam" id="PF04720">
    <property type="entry name" value="PDDEXK_6"/>
    <property type="match status" value="1"/>
</dbReference>
<gene>
    <name evidence="1" type="ORF">CARUB_v10020728mg</name>
</gene>
<name>R0GIH6_9BRAS</name>
<evidence type="ECO:0000313" key="2">
    <source>
        <dbReference type="Proteomes" id="UP000029121"/>
    </source>
</evidence>
<dbReference type="InterPro" id="IPR006502">
    <property type="entry name" value="PDDEXK-like"/>
</dbReference>
<protein>
    <recommendedName>
        <fullName evidence="3">DUF506 family protein</fullName>
    </recommendedName>
</protein>
<evidence type="ECO:0000313" key="1">
    <source>
        <dbReference type="EMBL" id="EOA35506.1"/>
    </source>
</evidence>
<organism evidence="1 2">
    <name type="scientific">Capsella rubella</name>
    <dbReference type="NCBI Taxonomy" id="81985"/>
    <lineage>
        <taxon>Eukaryota</taxon>
        <taxon>Viridiplantae</taxon>
        <taxon>Streptophyta</taxon>
        <taxon>Embryophyta</taxon>
        <taxon>Tracheophyta</taxon>
        <taxon>Spermatophyta</taxon>
        <taxon>Magnoliopsida</taxon>
        <taxon>eudicotyledons</taxon>
        <taxon>Gunneridae</taxon>
        <taxon>Pentapetalae</taxon>
        <taxon>rosids</taxon>
        <taxon>malvids</taxon>
        <taxon>Brassicales</taxon>
        <taxon>Brassicaceae</taxon>
        <taxon>Camelineae</taxon>
        <taxon>Capsella</taxon>
    </lineage>
</organism>